<dbReference type="RefSeq" id="WP_055681164.1">
    <property type="nucleotide sequence ID" value="NZ_CXPG01000010.1"/>
</dbReference>
<dbReference type="GO" id="GO:0006310">
    <property type="term" value="P:DNA recombination"/>
    <property type="evidence" value="ECO:0007669"/>
    <property type="project" value="InterPro"/>
</dbReference>
<dbReference type="Pfam" id="PF01076">
    <property type="entry name" value="Mob_Pre"/>
    <property type="match status" value="1"/>
</dbReference>
<dbReference type="NCBIfam" id="NF041497">
    <property type="entry name" value="MobV"/>
    <property type="match status" value="1"/>
</dbReference>
<sequence>MKDSVEQVTGKLDLELKNNGGSLYRPRKGSRNFAILRVGKLKGLGKIGAAARHNLRERDTGNARPEDFSRNIHLAGAKTADEVLELWKERAPDKVRTNAVHALEYVVTASPEKMAAMGQTTGEEYLRDAFAWVQEKHGAENILSAVIHNDETTPHLQVMLIPIDERGKLNARGFIGGAAKLSAMQTDFVERVGKNYGLERGIERSGARHEAIKSYYGRVQAVENLSFELPERATGRLGVFGREPVAKYHERVAQNQREVLRTTTAGFVAELDDKDRELENKDRELASKDRELAAKQKQLDKTEAERRSEFQRRHTLEVACDIRFYKGSDKQERIARFQKEYLSKCAHLPEETREIVDILLEDMGGKGFWHIEQERLDREEQERAAQEEGEILAARNALAGYEARSSDGYKIANSAEEHQEIIRLLKENTTDAQYDRFRRGDLSAIDHISEDEVFRRQLLMEVELNNRTTGFEMSNELENLMSDNRGFLKETFGEDRDHGYENER</sequence>
<feature type="coiled-coil region" evidence="1">
    <location>
        <begin position="271"/>
        <end position="312"/>
    </location>
</feature>
<gene>
    <name evidence="2" type="ORF">JAN5088_00427</name>
</gene>
<dbReference type="Gene3D" id="3.30.930.30">
    <property type="match status" value="1"/>
</dbReference>
<accession>A0A0M6XKP6</accession>
<evidence type="ECO:0000256" key="1">
    <source>
        <dbReference type="SAM" id="Coils"/>
    </source>
</evidence>
<protein>
    <submittedName>
        <fullName evidence="2">Plasmid recombination enzyme</fullName>
    </submittedName>
</protein>
<dbReference type="AlphaFoldDB" id="A0A0M6XKP6"/>
<dbReference type="GO" id="GO:0003677">
    <property type="term" value="F:DNA binding"/>
    <property type="evidence" value="ECO:0007669"/>
    <property type="project" value="InterPro"/>
</dbReference>
<keyword evidence="1" id="KW-0175">Coiled coil</keyword>
<dbReference type="EMBL" id="CXPG01000010">
    <property type="protein sequence ID" value="CTQ31669.1"/>
    <property type="molecule type" value="Genomic_DNA"/>
</dbReference>
<organism evidence="2 3">
    <name type="scientific">Jannaschia rubra</name>
    <dbReference type="NCBI Taxonomy" id="282197"/>
    <lineage>
        <taxon>Bacteria</taxon>
        <taxon>Pseudomonadati</taxon>
        <taxon>Pseudomonadota</taxon>
        <taxon>Alphaproteobacteria</taxon>
        <taxon>Rhodobacterales</taxon>
        <taxon>Roseobacteraceae</taxon>
        <taxon>Jannaschia</taxon>
    </lineage>
</organism>
<dbReference type="Proteomes" id="UP000048908">
    <property type="component" value="Unassembled WGS sequence"/>
</dbReference>
<dbReference type="CDD" id="cd17242">
    <property type="entry name" value="MobM_relaxase"/>
    <property type="match status" value="1"/>
</dbReference>
<keyword evidence="3" id="KW-1185">Reference proteome</keyword>
<dbReference type="STRING" id="282197.SAMN04488517_1191"/>
<reference evidence="2 3" key="1">
    <citation type="submission" date="2015-07" db="EMBL/GenBank/DDBJ databases">
        <authorList>
            <person name="Noorani M."/>
        </authorList>
    </citation>
    <scope>NUCLEOTIDE SEQUENCE [LARGE SCALE GENOMIC DNA]</scope>
    <source>
        <strain evidence="2 3">CECT 5088</strain>
    </source>
</reference>
<dbReference type="InterPro" id="IPR001668">
    <property type="entry name" value="Mob_Pre"/>
</dbReference>
<dbReference type="OrthoDB" id="6655189at2"/>
<proteinExistence type="predicted"/>
<name>A0A0M6XKP6_9RHOB</name>
<evidence type="ECO:0000313" key="2">
    <source>
        <dbReference type="EMBL" id="CTQ31669.1"/>
    </source>
</evidence>
<evidence type="ECO:0000313" key="3">
    <source>
        <dbReference type="Proteomes" id="UP000048908"/>
    </source>
</evidence>